<dbReference type="InterPro" id="IPR023767">
    <property type="entry name" value="Tscrpt_reg_SgrR"/>
</dbReference>
<evidence type="ECO:0000256" key="4">
    <source>
        <dbReference type="ARBA" id="ARBA00023159"/>
    </source>
</evidence>
<evidence type="ECO:0000256" key="5">
    <source>
        <dbReference type="ARBA" id="ARBA00023163"/>
    </source>
</evidence>
<dbReference type="GO" id="GO:1904680">
    <property type="term" value="F:peptide transmembrane transporter activity"/>
    <property type="evidence" value="ECO:0007669"/>
    <property type="project" value="TreeGrafter"/>
</dbReference>
<dbReference type="HAMAP" id="MF_01449">
    <property type="entry name" value="HTH_type_SgrR"/>
    <property type="match status" value="1"/>
</dbReference>
<dbReference type="Gene3D" id="3.40.190.10">
    <property type="entry name" value="Periplasmic binding protein-like II"/>
    <property type="match status" value="1"/>
</dbReference>
<dbReference type="EMBL" id="CP011104">
    <property type="protein sequence ID" value="AKH64400.1"/>
    <property type="molecule type" value="Genomic_DNA"/>
</dbReference>
<dbReference type="NCBIfam" id="NF010149">
    <property type="entry name" value="PRK13626.1"/>
    <property type="match status" value="1"/>
</dbReference>
<reference evidence="9 10" key="1">
    <citation type="journal article" date="2015" name="J. Biotechnol.">
        <title>Complete genome sequence of Photorhabdus temperata subsp. thracensis 39-8(T), an entomopathogenic bacterium for the improved commercial bioinsecticide.</title>
        <authorList>
            <person name="Kwak Y."/>
            <person name="Shin J.H."/>
        </authorList>
    </citation>
    <scope>NUCLEOTIDE SEQUENCE [LARGE SCALE GENOMIC DNA]</scope>
    <source>
        <strain evidence="9 10">DSM 15199</strain>
    </source>
</reference>
<keyword evidence="5 6" id="KW-0804">Transcription</keyword>
<dbReference type="GO" id="GO:0045893">
    <property type="term" value="P:positive regulation of DNA-templated transcription"/>
    <property type="evidence" value="ECO:0007669"/>
    <property type="project" value="UniProtKB-UniRule"/>
</dbReference>
<dbReference type="GO" id="GO:0003677">
    <property type="term" value="F:DNA binding"/>
    <property type="evidence" value="ECO:0007669"/>
    <property type="project" value="UniProtKB-KW"/>
</dbReference>
<dbReference type="InterPro" id="IPR025370">
    <property type="entry name" value="SgrR_HTH_N"/>
</dbReference>
<dbReference type="GO" id="GO:0045892">
    <property type="term" value="P:negative regulation of DNA-templated transcription"/>
    <property type="evidence" value="ECO:0007669"/>
    <property type="project" value="UniProtKB-UniRule"/>
</dbReference>
<evidence type="ECO:0000313" key="9">
    <source>
        <dbReference type="EMBL" id="AKH64400.1"/>
    </source>
</evidence>
<comment type="function">
    <text evidence="6">Activates the small RNA gene sgrS under glucose-phosphate stress conditions as well as yfdZ. Represses its own transcription under both stress and non-stress conditions. Might act as a sensor of the intracellular accumulation of phosphoglucose by binding these molecules in its C-terminal solute-binding domain.</text>
</comment>
<name>A0A0F7LP82_9GAMM</name>
<dbReference type="FunFam" id="3.40.190.10:FF:000070">
    <property type="entry name" value="HTH-type transcriptional regulator SgrR"/>
    <property type="match status" value="1"/>
</dbReference>
<keyword evidence="10" id="KW-1185">Reference proteome</keyword>
<dbReference type="GO" id="GO:0015833">
    <property type="term" value="P:peptide transport"/>
    <property type="evidence" value="ECO:0007669"/>
    <property type="project" value="TreeGrafter"/>
</dbReference>
<comment type="caution">
    <text evidence="6">Lacks conserved residue(s) required for the propagation of feature annotation.</text>
</comment>
<keyword evidence="1 6" id="KW-0678">Repressor</keyword>
<dbReference type="CDD" id="cd08507">
    <property type="entry name" value="PBP2_SgrR_like"/>
    <property type="match status" value="1"/>
</dbReference>
<dbReference type="Pfam" id="PF12793">
    <property type="entry name" value="SgrR_N"/>
    <property type="match status" value="1"/>
</dbReference>
<evidence type="ECO:0000256" key="1">
    <source>
        <dbReference type="ARBA" id="ARBA00022491"/>
    </source>
</evidence>
<dbReference type="Proteomes" id="UP000034866">
    <property type="component" value="Chromosome"/>
</dbReference>
<dbReference type="KEGG" id="ptt:VY86_14800"/>
<proteinExistence type="inferred from homology"/>
<accession>A0A0F7LP82</accession>
<evidence type="ECO:0000256" key="2">
    <source>
        <dbReference type="ARBA" id="ARBA00023015"/>
    </source>
</evidence>
<dbReference type="PANTHER" id="PTHR30290:SF72">
    <property type="entry name" value="HTH-TYPE TRANSCRIPTIONAL REGULATOR SGRR"/>
    <property type="match status" value="1"/>
</dbReference>
<dbReference type="InterPro" id="IPR036390">
    <property type="entry name" value="WH_DNA-bd_sf"/>
</dbReference>
<dbReference type="PANTHER" id="PTHR30290">
    <property type="entry name" value="PERIPLASMIC BINDING COMPONENT OF ABC TRANSPORTER"/>
    <property type="match status" value="1"/>
</dbReference>
<dbReference type="Pfam" id="PF00496">
    <property type="entry name" value="SBP_bac_5"/>
    <property type="match status" value="1"/>
</dbReference>
<protein>
    <recommendedName>
        <fullName evidence="6">HTH-type transcriptional regulator SgrR</fullName>
    </recommendedName>
</protein>
<keyword evidence="4 6" id="KW-0010">Activator</keyword>
<sequence>MPSPRLQQQFIRLWQHHQGKEAETTLQELANVLHCSKRHIRSLLNNMQKAGWLQWQAESGRGKRSQLNFLQDGRKLQQQRAEELLEQQNIEKLVQLVGDKNTVRQMVLSQIERRFRQGKNLLRILYYRPFPNLLPGSPLRRSEIHLVRQIFNSLTRINEENGEPEADLAHHWQQLSPNHWRFYLRPAIHFHHGRELQMEDVITSIQRLRHLPLFSHIDKVTTPTPHVIDIFLSEPDHWLPLLIGSPHAMILPQEWQQLSNFSRTPVGTGPYQVIKNSSQKLQIRAFDNYFGFRALIDEVNIWILPELAEKLVCTTLHLESDSAGNNSLESRMEEGCYFLLHDHRSAQCRREDVRQWLCSLLTPINLLAHCDPFYQRHWSPAYGLLLRWHHSKLIPELSKPEDITHLTVTLYHQHHEYHTISQILQTILTKCGVELKINIVDYDTWFNGDAESDFWLSTANFYNPLEFSLFATLYEIPLLKKCLGDNLNKEVSQWRRQELSLEEWCEKIVDEHWLYPLFHHWLELQGQRSMRGVKMNTFGWFDFKSAWFNPFDYPSS</sequence>
<evidence type="ECO:0000256" key="6">
    <source>
        <dbReference type="HAMAP-Rule" id="MF_01449"/>
    </source>
</evidence>
<feature type="domain" description="Transcriptional regulator SgrR N-terminal HTH" evidence="8">
    <location>
        <begin position="5"/>
        <end position="118"/>
    </location>
</feature>
<dbReference type="SUPFAM" id="SSF46785">
    <property type="entry name" value="Winged helix' DNA-binding domain"/>
    <property type="match status" value="1"/>
</dbReference>
<evidence type="ECO:0000259" key="8">
    <source>
        <dbReference type="Pfam" id="PF12793"/>
    </source>
</evidence>
<evidence type="ECO:0000313" key="10">
    <source>
        <dbReference type="Proteomes" id="UP000034866"/>
    </source>
</evidence>
<keyword evidence="2 6" id="KW-0805">Transcription regulation</keyword>
<evidence type="ECO:0000259" key="7">
    <source>
        <dbReference type="Pfam" id="PF00496"/>
    </source>
</evidence>
<feature type="domain" description="Solute-binding protein family 5" evidence="7">
    <location>
        <begin position="163"/>
        <end position="306"/>
    </location>
</feature>
<dbReference type="RefSeq" id="WP_046975510.1">
    <property type="nucleotide sequence ID" value="NZ_CAWQPG010000190.1"/>
</dbReference>
<dbReference type="SUPFAM" id="SSF53850">
    <property type="entry name" value="Periplasmic binding protein-like II"/>
    <property type="match status" value="1"/>
</dbReference>
<dbReference type="InterPro" id="IPR039424">
    <property type="entry name" value="SBP_5"/>
</dbReference>
<gene>
    <name evidence="6" type="primary">sgrR</name>
    <name evidence="9" type="ORF">VY86_14800</name>
</gene>
<dbReference type="PATRIC" id="fig|230089.6.peg.3333"/>
<organism evidence="9 10">
    <name type="scientific">Photorhabdus thracensis</name>
    <dbReference type="NCBI Taxonomy" id="230089"/>
    <lineage>
        <taxon>Bacteria</taxon>
        <taxon>Pseudomonadati</taxon>
        <taxon>Pseudomonadota</taxon>
        <taxon>Gammaproteobacteria</taxon>
        <taxon>Enterobacterales</taxon>
        <taxon>Morganellaceae</taxon>
        <taxon>Photorhabdus</taxon>
    </lineage>
</organism>
<dbReference type="InterPro" id="IPR000914">
    <property type="entry name" value="SBP_5_dom"/>
</dbReference>
<dbReference type="AlphaFoldDB" id="A0A0F7LP82"/>
<reference evidence="10" key="2">
    <citation type="submission" date="2015-03" db="EMBL/GenBank/DDBJ databases">
        <title>Genome sequence of Azospirillum thiophilum strain DSM 21654T.</title>
        <authorList>
            <person name="Kwak Y."/>
            <person name="Shin J.-H."/>
        </authorList>
    </citation>
    <scope>NUCLEOTIDE SEQUENCE [LARGE SCALE GENOMIC DNA]</scope>
    <source>
        <strain evidence="10">DSM 15199</strain>
    </source>
</reference>
<evidence type="ECO:0000256" key="3">
    <source>
        <dbReference type="ARBA" id="ARBA00023125"/>
    </source>
</evidence>
<dbReference type="STRING" id="230089.VY86_14800"/>
<keyword evidence="3 6" id="KW-0238">DNA-binding</keyword>
<dbReference type="OrthoDB" id="5894719at2"/>